<dbReference type="InterPro" id="IPR006027">
    <property type="entry name" value="NusB_RsmB_TIM44"/>
</dbReference>
<protein>
    <recommendedName>
        <fullName evidence="6">Transcription antitermination protein NusB</fullName>
    </recommendedName>
    <alternativeName>
        <fullName evidence="6">Antitermination factor NusB</fullName>
    </alternativeName>
</protein>
<sequence>MSGQGDKSRRSGGDREARQARAAAARLYAVQALFQMEASGQSADRIQREFLNWRIGREGEDDDMVSVDADDKLFARIVDDAVNWQGKIDQMTDRALVAKWPIDRIDPVLRALFRAAGAELVTPKTPPKVVITEYVRITQAFFAEGREAKFVNAVLDHMAHEARPEAF</sequence>
<dbReference type="Pfam" id="PF01029">
    <property type="entry name" value="NusB"/>
    <property type="match status" value="1"/>
</dbReference>
<comment type="similarity">
    <text evidence="1 6">Belongs to the NusB family.</text>
</comment>
<dbReference type="InterPro" id="IPR011605">
    <property type="entry name" value="NusB_fam"/>
</dbReference>
<evidence type="ECO:0000256" key="2">
    <source>
        <dbReference type="ARBA" id="ARBA00022814"/>
    </source>
</evidence>
<evidence type="ECO:0000256" key="6">
    <source>
        <dbReference type="HAMAP-Rule" id="MF_00073"/>
    </source>
</evidence>
<reference evidence="8 9" key="1">
    <citation type="submission" date="2018-07" db="EMBL/GenBank/DDBJ databases">
        <title>Genomic Encyclopedia of Type Strains, Phase III (KMG-III): the genomes of soil and plant-associated and newly described type strains.</title>
        <authorList>
            <person name="Whitman W."/>
        </authorList>
    </citation>
    <scope>NUCLEOTIDE SEQUENCE [LARGE SCALE GENOMIC DNA]</scope>
    <source>
        <strain evidence="8 9">CECT 8525</strain>
    </source>
</reference>
<dbReference type="Proteomes" id="UP000253345">
    <property type="component" value="Unassembled WGS sequence"/>
</dbReference>
<dbReference type="PANTHER" id="PTHR11078:SF3">
    <property type="entry name" value="ANTITERMINATION NUSB DOMAIN-CONTAINING PROTEIN"/>
    <property type="match status" value="1"/>
</dbReference>
<dbReference type="AlphaFoldDB" id="A0A368ZAN5"/>
<evidence type="ECO:0000256" key="5">
    <source>
        <dbReference type="ARBA" id="ARBA00023163"/>
    </source>
</evidence>
<keyword evidence="9" id="KW-1185">Reference proteome</keyword>
<dbReference type="GO" id="GO:0006353">
    <property type="term" value="P:DNA-templated transcription termination"/>
    <property type="evidence" value="ECO:0007669"/>
    <property type="project" value="UniProtKB-UniRule"/>
</dbReference>
<evidence type="ECO:0000259" key="7">
    <source>
        <dbReference type="Pfam" id="PF01029"/>
    </source>
</evidence>
<dbReference type="NCBIfam" id="TIGR01951">
    <property type="entry name" value="nusB"/>
    <property type="match status" value="1"/>
</dbReference>
<dbReference type="RefSeq" id="WP_114347592.1">
    <property type="nucleotide sequence ID" value="NZ_QPJL01000001.1"/>
</dbReference>
<dbReference type="HAMAP" id="MF_00073">
    <property type="entry name" value="NusB"/>
    <property type="match status" value="1"/>
</dbReference>
<name>A0A368ZAN5_9RHOB</name>
<evidence type="ECO:0000256" key="1">
    <source>
        <dbReference type="ARBA" id="ARBA00005952"/>
    </source>
</evidence>
<dbReference type="OrthoDB" id="9797817at2"/>
<dbReference type="EMBL" id="QPJL01000001">
    <property type="protein sequence ID" value="RCW88848.1"/>
    <property type="molecule type" value="Genomic_DNA"/>
</dbReference>
<keyword evidence="2 6" id="KW-0889">Transcription antitermination</keyword>
<feature type="domain" description="NusB/RsmB/TIM44" evidence="7">
    <location>
        <begin position="24"/>
        <end position="159"/>
    </location>
</feature>
<comment type="caution">
    <text evidence="8">The sequence shown here is derived from an EMBL/GenBank/DDBJ whole genome shotgun (WGS) entry which is preliminary data.</text>
</comment>
<dbReference type="GO" id="GO:0005829">
    <property type="term" value="C:cytosol"/>
    <property type="evidence" value="ECO:0007669"/>
    <property type="project" value="TreeGrafter"/>
</dbReference>
<keyword evidence="4 6" id="KW-0805">Transcription regulation</keyword>
<dbReference type="SUPFAM" id="SSF48013">
    <property type="entry name" value="NusB-like"/>
    <property type="match status" value="1"/>
</dbReference>
<dbReference type="InterPro" id="IPR035926">
    <property type="entry name" value="NusB-like_sf"/>
</dbReference>
<dbReference type="GO" id="GO:0003723">
    <property type="term" value="F:RNA binding"/>
    <property type="evidence" value="ECO:0007669"/>
    <property type="project" value="UniProtKB-UniRule"/>
</dbReference>
<organism evidence="8 9">
    <name type="scientific">Paracoccus lutimaris</name>
    <dbReference type="NCBI Taxonomy" id="1490030"/>
    <lineage>
        <taxon>Bacteria</taxon>
        <taxon>Pseudomonadati</taxon>
        <taxon>Pseudomonadota</taxon>
        <taxon>Alphaproteobacteria</taxon>
        <taxon>Rhodobacterales</taxon>
        <taxon>Paracoccaceae</taxon>
        <taxon>Paracoccus</taxon>
    </lineage>
</organism>
<evidence type="ECO:0000313" key="9">
    <source>
        <dbReference type="Proteomes" id="UP000253345"/>
    </source>
</evidence>
<evidence type="ECO:0000256" key="3">
    <source>
        <dbReference type="ARBA" id="ARBA00022884"/>
    </source>
</evidence>
<keyword evidence="3 6" id="KW-0694">RNA-binding</keyword>
<keyword evidence="5 6" id="KW-0804">Transcription</keyword>
<dbReference type="Gene3D" id="1.10.940.10">
    <property type="entry name" value="NusB-like"/>
    <property type="match status" value="1"/>
</dbReference>
<comment type="function">
    <text evidence="6">Involved in transcription antitermination. Required for transcription of ribosomal RNA (rRNA) genes. Binds specifically to the boxA antiterminator sequence of the ribosomal RNA (rrn) operons.</text>
</comment>
<accession>A0A368ZAN5</accession>
<gene>
    <name evidence="6" type="primary">nusB</name>
    <name evidence="8" type="ORF">DFP89_101286</name>
</gene>
<evidence type="ECO:0000313" key="8">
    <source>
        <dbReference type="EMBL" id="RCW88848.1"/>
    </source>
</evidence>
<dbReference type="GO" id="GO:0031564">
    <property type="term" value="P:transcription antitermination"/>
    <property type="evidence" value="ECO:0007669"/>
    <property type="project" value="UniProtKB-KW"/>
</dbReference>
<dbReference type="PANTHER" id="PTHR11078">
    <property type="entry name" value="N UTILIZATION SUBSTANCE PROTEIN B-RELATED"/>
    <property type="match status" value="1"/>
</dbReference>
<evidence type="ECO:0000256" key="4">
    <source>
        <dbReference type="ARBA" id="ARBA00023015"/>
    </source>
</evidence>
<proteinExistence type="inferred from homology"/>